<dbReference type="InterPro" id="IPR012156">
    <property type="entry name" value="Cold_shock_CspA"/>
</dbReference>
<reference evidence="3 5" key="3">
    <citation type="submission" date="2020-03" db="EMBL/GenBank/DDBJ databases">
        <title>Soil Listeria distribution.</title>
        <authorList>
            <person name="Liao J."/>
            <person name="Wiedmann M."/>
        </authorList>
    </citation>
    <scope>NUCLEOTIDE SEQUENCE [LARGE SCALE GENOMIC DNA]</scope>
    <source>
        <strain evidence="3 5">FSL L7-1523</strain>
    </source>
</reference>
<evidence type="ECO:0000313" key="2">
    <source>
        <dbReference type="EMBL" id="AQY50405.1"/>
    </source>
</evidence>
<dbReference type="InterPro" id="IPR010718">
    <property type="entry name" value="DUF1294"/>
</dbReference>
<keyword evidence="1" id="KW-0472">Membrane</keyword>
<dbReference type="Proteomes" id="UP000223060">
    <property type="component" value="Chromosome"/>
</dbReference>
<name>A0A1S7FST2_9LIST</name>
<dbReference type="EMBL" id="JAARRL010000025">
    <property type="protein sequence ID" value="MBC1501611.1"/>
    <property type="molecule type" value="Genomic_DNA"/>
</dbReference>
<feature type="transmembrane region" description="Helical" evidence="1">
    <location>
        <begin position="38"/>
        <end position="59"/>
    </location>
</feature>
<keyword evidence="4" id="KW-1185">Reference proteome</keyword>
<dbReference type="EMBL" id="CP011102">
    <property type="protein sequence ID" value="AQY50405.1"/>
    <property type="molecule type" value="Genomic_DNA"/>
</dbReference>
<dbReference type="Proteomes" id="UP000564536">
    <property type="component" value="Unassembled WGS sequence"/>
</dbReference>
<dbReference type="KEGG" id="lwi:UE46_04760"/>
<feature type="transmembrane region" description="Helical" evidence="1">
    <location>
        <begin position="71"/>
        <end position="90"/>
    </location>
</feature>
<dbReference type="RefSeq" id="WP_118907447.1">
    <property type="nucleotide sequence ID" value="NZ_CP011102.1"/>
</dbReference>
<protein>
    <submittedName>
        <fullName evidence="3">DUF1294 domain-containing protein</fullName>
    </submittedName>
    <submittedName>
        <fullName evidence="2">Membrane protein</fullName>
    </submittedName>
</protein>
<reference evidence="2" key="1">
    <citation type="submission" date="2015-03" db="EMBL/GenBank/DDBJ databases">
        <authorList>
            <person name="Murphy D."/>
        </authorList>
    </citation>
    <scope>NUCLEOTIDE SEQUENCE [LARGE SCALE GENOMIC DNA]</scope>
    <source>
        <strain evidence="2">WS 4560</strain>
    </source>
</reference>
<evidence type="ECO:0000313" key="3">
    <source>
        <dbReference type="EMBL" id="MBC1501611.1"/>
    </source>
</evidence>
<accession>A0A1S7FST2</accession>
<proteinExistence type="predicted"/>
<sequence>MLILLASAYYLMMNVIGFSTMAIDKSKAVKHQWRIPEATLLLCAFLGGGIGSWIGMYTFHHKTHKWKFKLLVPFSILLHIGIISYLIYYFR</sequence>
<keyword evidence="1" id="KW-1133">Transmembrane helix</keyword>
<reference evidence="4" key="2">
    <citation type="submission" date="2015-03" db="EMBL/GenBank/DDBJ databases">
        <authorList>
            <person name="Ferrari E."/>
            <person name="Walter M.C."/>
            <person name="Huptas C."/>
            <person name="Scherer S."/>
            <person name="Mueller-Herbst S."/>
        </authorList>
    </citation>
    <scope>NUCLEOTIDE SEQUENCE [LARGE SCALE GENOMIC DNA]</scope>
    <source>
        <strain evidence="4">LWP01</strain>
    </source>
</reference>
<dbReference type="Pfam" id="PF06961">
    <property type="entry name" value="DUF1294"/>
    <property type="match status" value="1"/>
</dbReference>
<evidence type="ECO:0000313" key="4">
    <source>
        <dbReference type="Proteomes" id="UP000223060"/>
    </source>
</evidence>
<keyword evidence="1" id="KW-0812">Transmembrane</keyword>
<dbReference type="GO" id="GO:0003676">
    <property type="term" value="F:nucleic acid binding"/>
    <property type="evidence" value="ECO:0007669"/>
    <property type="project" value="InterPro"/>
</dbReference>
<evidence type="ECO:0000256" key="1">
    <source>
        <dbReference type="SAM" id="Phobius"/>
    </source>
</evidence>
<dbReference type="AlphaFoldDB" id="A0A1S7FST2"/>
<organism evidence="2 4">
    <name type="scientific">Listeria weihenstephanensis</name>
    <dbReference type="NCBI Taxonomy" id="1006155"/>
    <lineage>
        <taxon>Bacteria</taxon>
        <taxon>Bacillati</taxon>
        <taxon>Bacillota</taxon>
        <taxon>Bacilli</taxon>
        <taxon>Bacillales</taxon>
        <taxon>Listeriaceae</taxon>
        <taxon>Listeria</taxon>
    </lineage>
</organism>
<dbReference type="PIRSF" id="PIRSF002599">
    <property type="entry name" value="Cold_shock_A"/>
    <property type="match status" value="1"/>
</dbReference>
<evidence type="ECO:0000313" key="5">
    <source>
        <dbReference type="Proteomes" id="UP000564536"/>
    </source>
</evidence>
<gene>
    <name evidence="3" type="ORF">HB943_13470</name>
    <name evidence="2" type="ORF">UE46_04760</name>
</gene>